<evidence type="ECO:0000259" key="7">
    <source>
        <dbReference type="Pfam" id="PF25989"/>
    </source>
</evidence>
<organism evidence="8 9">
    <name type="scientific">Crocosphaera subtropica (strain ATCC 51142 / BH68)</name>
    <name type="common">Cyanothece sp. (strain ATCC 51142)</name>
    <dbReference type="NCBI Taxonomy" id="43989"/>
    <lineage>
        <taxon>Bacteria</taxon>
        <taxon>Bacillati</taxon>
        <taxon>Cyanobacteriota</taxon>
        <taxon>Cyanophyceae</taxon>
        <taxon>Oscillatoriophycideae</taxon>
        <taxon>Chroococcales</taxon>
        <taxon>Aphanothecaceae</taxon>
        <taxon>Crocosphaera</taxon>
        <taxon>Crocosphaera subtropica</taxon>
    </lineage>
</organism>
<dbReference type="GO" id="GO:1990281">
    <property type="term" value="C:efflux pump complex"/>
    <property type="evidence" value="ECO:0007669"/>
    <property type="project" value="TreeGrafter"/>
</dbReference>
<dbReference type="OrthoDB" id="9806939at2"/>
<gene>
    <name evidence="8" type="ordered locus">cce_1708</name>
</gene>
<dbReference type="InterPro" id="IPR006143">
    <property type="entry name" value="RND_pump_MFP"/>
</dbReference>
<feature type="domain" description="YknX-like C-terminal permuted SH3-like" evidence="7">
    <location>
        <begin position="415"/>
        <end position="483"/>
    </location>
</feature>
<dbReference type="Proteomes" id="UP000001203">
    <property type="component" value="Chromosome circular"/>
</dbReference>
<evidence type="ECO:0000256" key="1">
    <source>
        <dbReference type="ARBA" id="ARBA00009477"/>
    </source>
</evidence>
<keyword evidence="2" id="KW-0175">Coiled coil</keyword>
<proteinExistence type="inferred from homology"/>
<dbReference type="InterPro" id="IPR058792">
    <property type="entry name" value="Beta-barrel_RND_2"/>
</dbReference>
<reference evidence="8 9" key="1">
    <citation type="journal article" date="2008" name="Proc. Natl. Acad. Sci. U.S.A.">
        <title>The genome of Cyanothece 51142, a unicellular diazotrophic cyanobacterium important in the marine nitrogen cycle.</title>
        <authorList>
            <person name="Welsh E.A."/>
            <person name="Liberton M."/>
            <person name="Stoeckel J."/>
            <person name="Loh T."/>
            <person name="Elvitigala T."/>
            <person name="Wang C."/>
            <person name="Wollam A."/>
            <person name="Fulton R.S."/>
            <person name="Clifton S.W."/>
            <person name="Jacobs J.M."/>
            <person name="Aurora R."/>
            <person name="Ghosh B.K."/>
            <person name="Sherman L.A."/>
            <person name="Smith R.D."/>
            <person name="Wilson R.K."/>
            <person name="Pakrasi H.B."/>
        </authorList>
    </citation>
    <scope>NUCLEOTIDE SEQUENCE [LARGE SCALE GENOMIC DNA]</scope>
    <source>
        <strain evidence="9">ATCC 51142 / BH68</strain>
    </source>
</reference>
<evidence type="ECO:0000313" key="8">
    <source>
        <dbReference type="EMBL" id="ACB51058.1"/>
    </source>
</evidence>
<keyword evidence="3" id="KW-1133">Transmembrane helix</keyword>
<dbReference type="InterPro" id="IPR032693">
    <property type="entry name" value="YtkA-like_dom"/>
</dbReference>
<dbReference type="PANTHER" id="PTHR30469:SF15">
    <property type="entry name" value="HLYD FAMILY OF SECRETION PROTEINS"/>
    <property type="match status" value="1"/>
</dbReference>
<dbReference type="Gene3D" id="2.40.420.20">
    <property type="match status" value="1"/>
</dbReference>
<evidence type="ECO:0000256" key="3">
    <source>
        <dbReference type="SAM" id="Phobius"/>
    </source>
</evidence>
<dbReference type="RefSeq" id="WP_009545526.1">
    <property type="nucleotide sequence ID" value="NC_010546.1"/>
</dbReference>
<protein>
    <recommendedName>
        <fullName evidence="10">RND efflux pump membrane fusion protein barrel-sandwich domain-containing protein</fullName>
    </recommendedName>
</protein>
<dbReference type="HOGENOM" id="CLU_018816_1_2_3"/>
<dbReference type="InterPro" id="IPR058625">
    <property type="entry name" value="MdtA-like_BSH"/>
</dbReference>
<keyword evidence="3" id="KW-0472">Membrane</keyword>
<dbReference type="KEGG" id="cyt:cce_1708"/>
<dbReference type="Pfam" id="PF25989">
    <property type="entry name" value="YknX_C"/>
    <property type="match status" value="1"/>
</dbReference>
<feature type="domain" description="CusB-like beta-barrel" evidence="6">
    <location>
        <begin position="337"/>
        <end position="410"/>
    </location>
</feature>
<evidence type="ECO:0000313" key="9">
    <source>
        <dbReference type="Proteomes" id="UP000001203"/>
    </source>
</evidence>
<accession>B1WYP1</accession>
<dbReference type="STRING" id="43989.cce_1708"/>
<keyword evidence="9" id="KW-1185">Reference proteome</keyword>
<dbReference type="Pfam" id="PF13115">
    <property type="entry name" value="YtkA"/>
    <property type="match status" value="1"/>
</dbReference>
<evidence type="ECO:0000256" key="2">
    <source>
        <dbReference type="SAM" id="Coils"/>
    </source>
</evidence>
<feature type="domain" description="YtkA-like" evidence="4">
    <location>
        <begin position="499"/>
        <end position="583"/>
    </location>
</feature>
<dbReference type="Gene3D" id="2.40.50.100">
    <property type="match status" value="1"/>
</dbReference>
<dbReference type="InterPro" id="IPR058637">
    <property type="entry name" value="YknX-like_C"/>
</dbReference>
<dbReference type="PANTHER" id="PTHR30469">
    <property type="entry name" value="MULTIDRUG RESISTANCE PROTEIN MDTA"/>
    <property type="match status" value="1"/>
</dbReference>
<keyword evidence="3" id="KW-0812">Transmembrane</keyword>
<evidence type="ECO:0000259" key="6">
    <source>
        <dbReference type="Pfam" id="PF25954"/>
    </source>
</evidence>
<comment type="similarity">
    <text evidence="1">Belongs to the membrane fusion protein (MFP) (TC 8.A.1) family.</text>
</comment>
<feature type="domain" description="Multidrug resistance protein MdtA-like barrel-sandwich hybrid" evidence="5">
    <location>
        <begin position="148"/>
        <end position="323"/>
    </location>
</feature>
<dbReference type="Pfam" id="PF25954">
    <property type="entry name" value="Beta-barrel_RND_2"/>
    <property type="match status" value="1"/>
</dbReference>
<name>B1WYP1_CROS5</name>
<evidence type="ECO:0008006" key="10">
    <source>
        <dbReference type="Google" id="ProtNLM"/>
    </source>
</evidence>
<dbReference type="NCBIfam" id="TIGR01730">
    <property type="entry name" value="RND_mfp"/>
    <property type="match status" value="1"/>
</dbReference>
<dbReference type="AlphaFoldDB" id="B1WYP1"/>
<dbReference type="SUPFAM" id="SSF111369">
    <property type="entry name" value="HlyD-like secretion proteins"/>
    <property type="match status" value="2"/>
</dbReference>
<dbReference type="eggNOG" id="COG0845">
    <property type="taxonomic scope" value="Bacteria"/>
</dbReference>
<dbReference type="Gene3D" id="1.10.287.470">
    <property type="entry name" value="Helix hairpin bin"/>
    <property type="match status" value="1"/>
</dbReference>
<dbReference type="Pfam" id="PF25917">
    <property type="entry name" value="BSH_RND"/>
    <property type="match status" value="1"/>
</dbReference>
<feature type="transmembrane region" description="Helical" evidence="3">
    <location>
        <begin position="71"/>
        <end position="91"/>
    </location>
</feature>
<feature type="coiled-coil region" evidence="2">
    <location>
        <begin position="254"/>
        <end position="288"/>
    </location>
</feature>
<sequence length="601" mass="65017">MSDTPQHTGQLSHSTEPISLLLEEASFNPFSSTGTLTIGTLVVIGVLVIRNTPLKGLFPGKVLGSLLSKKTLGLGVFMALTGGILVVTNQLKPASSTMDHSGHGEMSHDEMMAVDGSFNPTPVTVEVVKPQLLEAKIQYTGTIEPYQVVTVYPRVAGQLTNYSVYPGDRITSGQTLAQISASELFTQVAEAQAETDTMRTALEVSKIEILEQKNSIKQIEADLGYLKKKLDRFSMLVSEGAITQDDYDVVESEVQSKQAMLSEAKVKIARLEAKVINDQAKVQQAKAKVATASVMSSYTQIEAPVTGIVQERMVDPGMVVQPGMGIVKIGDYSRIRLQANVAQHDATNIRIGTPIIAKIPGTSVTINGQVSSIFPQSNSQTRTVTVEAVVNNPGGELRSGQFVEMELITQRQPNALTVPSSAVVTFEDNPAVWVVNGDTATRKLVTLGMISGDNIQILGGLQPGDAVITTGHHKLIENATVTVINHNQNSLISTKTRMGQTNVSINLVSSPEVKIGDAEFIFEIVDSKNKKPLQIESLDIKATMPMKNMAPMTAKVEVKPESQIGKFKAETFLGMKGEWSISVEIKDKNYQQKKEFNILVK</sequence>
<evidence type="ECO:0000259" key="5">
    <source>
        <dbReference type="Pfam" id="PF25917"/>
    </source>
</evidence>
<dbReference type="Gene3D" id="2.40.30.170">
    <property type="match status" value="1"/>
</dbReference>
<feature type="transmembrane region" description="Helical" evidence="3">
    <location>
        <begin position="30"/>
        <end position="50"/>
    </location>
</feature>
<dbReference type="EMBL" id="CP000806">
    <property type="protein sequence ID" value="ACB51058.1"/>
    <property type="molecule type" value="Genomic_DNA"/>
</dbReference>
<evidence type="ECO:0000259" key="4">
    <source>
        <dbReference type="Pfam" id="PF13115"/>
    </source>
</evidence>
<dbReference type="GO" id="GO:0015562">
    <property type="term" value="F:efflux transmembrane transporter activity"/>
    <property type="evidence" value="ECO:0007669"/>
    <property type="project" value="TreeGrafter"/>
</dbReference>